<comment type="caution">
    <text evidence="2">The sequence shown here is derived from an EMBL/GenBank/DDBJ whole genome shotgun (WGS) entry which is preliminary data.</text>
</comment>
<accession>A0ABQ9VWZ8</accession>
<evidence type="ECO:0000256" key="1">
    <source>
        <dbReference type="SAM" id="MobiDB-lite"/>
    </source>
</evidence>
<protein>
    <submittedName>
        <fullName evidence="2">Uncharacterized protein</fullName>
    </submittedName>
</protein>
<sequence>MEREEMTKEEMLKRKSESELWRRPPFSDRRIVKWSKPTHSKPTALVLKAGLDSESVEIAVVLRPKRRTKGISYPYPDYEGQPDTPAEHQMFPGTEELWSSPLACEEFA</sequence>
<reference evidence="2 3" key="1">
    <citation type="submission" date="2023-05" db="EMBL/GenBank/DDBJ databases">
        <title>B98-5 Cell Line De Novo Hybrid Assembly: An Optical Mapping Approach.</title>
        <authorList>
            <person name="Kananen K."/>
            <person name="Auerbach J.A."/>
            <person name="Kautto E."/>
            <person name="Blachly J.S."/>
        </authorList>
    </citation>
    <scope>NUCLEOTIDE SEQUENCE [LARGE SCALE GENOMIC DNA]</scope>
    <source>
        <strain evidence="2">B95-8</strain>
        <tissue evidence="2">Cell line</tissue>
    </source>
</reference>
<evidence type="ECO:0000313" key="3">
    <source>
        <dbReference type="Proteomes" id="UP001266305"/>
    </source>
</evidence>
<feature type="region of interest" description="Disordered" evidence="1">
    <location>
        <begin position="71"/>
        <end position="91"/>
    </location>
</feature>
<feature type="region of interest" description="Disordered" evidence="1">
    <location>
        <begin position="1"/>
        <end position="21"/>
    </location>
</feature>
<name>A0ABQ9VWZ8_SAGOE</name>
<gene>
    <name evidence="2" type="ORF">P7K49_008166</name>
</gene>
<dbReference type="EMBL" id="JASSZA010000004">
    <property type="protein sequence ID" value="KAK2113900.1"/>
    <property type="molecule type" value="Genomic_DNA"/>
</dbReference>
<organism evidence="2 3">
    <name type="scientific">Saguinus oedipus</name>
    <name type="common">Cotton-top tamarin</name>
    <name type="synonym">Oedipomidas oedipus</name>
    <dbReference type="NCBI Taxonomy" id="9490"/>
    <lineage>
        <taxon>Eukaryota</taxon>
        <taxon>Metazoa</taxon>
        <taxon>Chordata</taxon>
        <taxon>Craniata</taxon>
        <taxon>Vertebrata</taxon>
        <taxon>Euteleostomi</taxon>
        <taxon>Mammalia</taxon>
        <taxon>Eutheria</taxon>
        <taxon>Euarchontoglires</taxon>
        <taxon>Primates</taxon>
        <taxon>Haplorrhini</taxon>
        <taxon>Platyrrhini</taxon>
        <taxon>Cebidae</taxon>
        <taxon>Callitrichinae</taxon>
        <taxon>Saguinus</taxon>
    </lineage>
</organism>
<keyword evidence="3" id="KW-1185">Reference proteome</keyword>
<dbReference type="Proteomes" id="UP001266305">
    <property type="component" value="Unassembled WGS sequence"/>
</dbReference>
<proteinExistence type="predicted"/>
<evidence type="ECO:0000313" key="2">
    <source>
        <dbReference type="EMBL" id="KAK2113900.1"/>
    </source>
</evidence>